<evidence type="ECO:0000313" key="1">
    <source>
        <dbReference type="EMBL" id="KKL93141.1"/>
    </source>
</evidence>
<protein>
    <recommendedName>
        <fullName evidence="2">Bacteriophage Mu Gam like protein</fullName>
    </recommendedName>
</protein>
<proteinExistence type="predicted"/>
<dbReference type="AlphaFoldDB" id="A0A0F9GR79"/>
<name>A0A0F9GR79_9ZZZZ</name>
<evidence type="ECO:0008006" key="2">
    <source>
        <dbReference type="Google" id="ProtNLM"/>
    </source>
</evidence>
<dbReference type="InterPro" id="IPR009951">
    <property type="entry name" value="Host-nuc_inhib_Gam"/>
</dbReference>
<gene>
    <name evidence="1" type="ORF">LCGC14_1877680</name>
</gene>
<reference evidence="1" key="1">
    <citation type="journal article" date="2015" name="Nature">
        <title>Complex archaea that bridge the gap between prokaryotes and eukaryotes.</title>
        <authorList>
            <person name="Spang A."/>
            <person name="Saw J.H."/>
            <person name="Jorgensen S.L."/>
            <person name="Zaremba-Niedzwiedzka K."/>
            <person name="Martijn J."/>
            <person name="Lind A.E."/>
            <person name="van Eijk R."/>
            <person name="Schleper C."/>
            <person name="Guy L."/>
            <person name="Ettema T.J."/>
        </authorList>
    </citation>
    <scope>NUCLEOTIDE SEQUENCE</scope>
</reference>
<comment type="caution">
    <text evidence="1">The sequence shown here is derived from an EMBL/GenBank/DDBJ whole genome shotgun (WGS) entry which is preliminary data.</text>
</comment>
<dbReference type="GO" id="GO:0003690">
    <property type="term" value="F:double-stranded DNA binding"/>
    <property type="evidence" value="ECO:0007669"/>
    <property type="project" value="InterPro"/>
</dbReference>
<dbReference type="SUPFAM" id="SSF161266">
    <property type="entry name" value="Gam-like"/>
    <property type="match status" value="1"/>
</dbReference>
<dbReference type="EMBL" id="LAZR01019273">
    <property type="protein sequence ID" value="KKL93141.1"/>
    <property type="molecule type" value="Genomic_DNA"/>
</dbReference>
<dbReference type="Pfam" id="PF07352">
    <property type="entry name" value="Phage_Mu_Gam"/>
    <property type="match status" value="1"/>
</dbReference>
<dbReference type="GO" id="GO:0042262">
    <property type="term" value="P:DNA protection"/>
    <property type="evidence" value="ECO:0007669"/>
    <property type="project" value="InterPro"/>
</dbReference>
<sequence length="196" mass="22549">MEPESTVETALYGHAWQEPLPAIMYQDTQLDEGLIVEQEKIKEQFKIDDQGKANWAIRRIKEAMQRSIEVAKAAEAELTRVKAWRHKAETKESRERDFFESLLRDYAHDELAKGDGKSKSIPLSEGTLKFIKKQPKLHYDNETLIQELESEGLEKLIRRKAEPHLVEIKAALKSGFVIRAITLEEQADSFTVSLNE</sequence>
<accession>A0A0F9GR79</accession>
<organism evidence="1">
    <name type="scientific">marine sediment metagenome</name>
    <dbReference type="NCBI Taxonomy" id="412755"/>
    <lineage>
        <taxon>unclassified sequences</taxon>
        <taxon>metagenomes</taxon>
        <taxon>ecological metagenomes</taxon>
    </lineage>
</organism>